<dbReference type="GO" id="GO:0032259">
    <property type="term" value="P:methylation"/>
    <property type="evidence" value="ECO:0007669"/>
    <property type="project" value="UniProtKB-KW"/>
</dbReference>
<keyword evidence="2" id="KW-0808">Transferase</keyword>
<feature type="compositionally biased region" description="Polar residues" evidence="4">
    <location>
        <begin position="49"/>
        <end position="76"/>
    </location>
</feature>
<dbReference type="EMBL" id="UYYG01001157">
    <property type="protein sequence ID" value="VDN56921.1"/>
    <property type="molecule type" value="Genomic_DNA"/>
</dbReference>
<dbReference type="GO" id="GO:0008168">
    <property type="term" value="F:methyltransferase activity"/>
    <property type="evidence" value="ECO:0007669"/>
    <property type="project" value="UniProtKB-KW"/>
</dbReference>
<feature type="domain" description="SAM-dependent MTase TRM10-type" evidence="5">
    <location>
        <begin position="204"/>
        <end position="408"/>
    </location>
</feature>
<dbReference type="GO" id="GO:0070131">
    <property type="term" value="P:positive regulation of mitochondrial translation"/>
    <property type="evidence" value="ECO:0007669"/>
    <property type="project" value="TreeGrafter"/>
</dbReference>
<evidence type="ECO:0000259" key="5">
    <source>
        <dbReference type="PROSITE" id="PS51675"/>
    </source>
</evidence>
<organism evidence="7 9">
    <name type="scientific">Dracunculus medinensis</name>
    <name type="common">Guinea worm</name>
    <dbReference type="NCBI Taxonomy" id="318479"/>
    <lineage>
        <taxon>Eukaryota</taxon>
        <taxon>Metazoa</taxon>
        <taxon>Ecdysozoa</taxon>
        <taxon>Nematoda</taxon>
        <taxon>Chromadorea</taxon>
        <taxon>Rhabditida</taxon>
        <taxon>Spirurina</taxon>
        <taxon>Dracunculoidea</taxon>
        <taxon>Dracunculidae</taxon>
        <taxon>Dracunculus</taxon>
    </lineage>
</organism>
<dbReference type="Proteomes" id="UP000038040">
    <property type="component" value="Unplaced"/>
</dbReference>
<dbReference type="AlphaFoldDB" id="A0A0N4U6I2"/>
<evidence type="ECO:0000313" key="6">
    <source>
        <dbReference type="EMBL" id="VDN56921.1"/>
    </source>
</evidence>
<dbReference type="Gene3D" id="3.40.1280.30">
    <property type="match status" value="1"/>
</dbReference>
<dbReference type="PROSITE" id="PS51675">
    <property type="entry name" value="SAM_MT_TRM10"/>
    <property type="match status" value="1"/>
</dbReference>
<evidence type="ECO:0000313" key="7">
    <source>
        <dbReference type="Proteomes" id="UP000038040"/>
    </source>
</evidence>
<keyword evidence="8" id="KW-1185">Reference proteome</keyword>
<dbReference type="WBParaSite" id="DME_0000253401-mRNA-1">
    <property type="protein sequence ID" value="DME_0000253401-mRNA-1"/>
    <property type="gene ID" value="DME_0000253401"/>
</dbReference>
<keyword evidence="3" id="KW-0949">S-adenosyl-L-methionine</keyword>
<sequence>MNFSFFILKSFKAVGAIRSAIVAFSSSQAKLTSSLGISSRQDSLKEKNSLNTDKNVQSNANNVNQENSTSSTNQHSGVKLSDLEPSESFLSCLNDTTRYNKYLQVKKELKVFLWMSKIVPKTLTDLNWERLLKRETTFDRIKYILFLAAKQKRRGIKHQIEIEEENENEKRAQIIREGGMAYGSGGYRMQPNPYRHKRVIWLTEAAKMFMSMKIDEKPHIVFDMENFKNLKHRNQFAIADSMNAVIAANFDLNVPFQITFANFYDSDDSPERNWAINEFFAAYSTKFANARMLPDWTSRSVKELYPHFKKGDFVYFSGKAKSIYDGPLRHKVFIICGEHEFGKISLAAARKSKIEAYRLPLDRYVKWEQGHKFMPFVNLIRTLDFVWFNNGDWRSAVRDNISKRYIKPRDPRLESIKTCDSSKLSFVNDVVRVVEEMDNE</sequence>
<evidence type="ECO:0000256" key="4">
    <source>
        <dbReference type="SAM" id="MobiDB-lite"/>
    </source>
</evidence>
<dbReference type="InterPro" id="IPR038459">
    <property type="entry name" value="MT_TRM10-typ_sf"/>
</dbReference>
<evidence type="ECO:0000313" key="8">
    <source>
        <dbReference type="Proteomes" id="UP000274756"/>
    </source>
</evidence>
<feature type="region of interest" description="Disordered" evidence="4">
    <location>
        <begin position="46"/>
        <end position="79"/>
    </location>
</feature>
<dbReference type="PANTHER" id="PTHR13563:SF12">
    <property type="entry name" value="PROTEIN CBG09110"/>
    <property type="match status" value="1"/>
</dbReference>
<dbReference type="InterPro" id="IPR007356">
    <property type="entry name" value="tRNA_m1G_MeTrfase_euk"/>
</dbReference>
<gene>
    <name evidence="6" type="ORF">DME_LOCUS6894</name>
</gene>
<accession>A0A0N4U6I2</accession>
<proteinExistence type="predicted"/>
<protein>
    <submittedName>
        <fullName evidence="9">SAM-dependent MTase TRM10-type domain-containing protein</fullName>
    </submittedName>
</protein>
<keyword evidence="1" id="KW-0489">Methyltransferase</keyword>
<dbReference type="STRING" id="318479.A0A0N4U6I2"/>
<reference evidence="9" key="1">
    <citation type="submission" date="2017-02" db="UniProtKB">
        <authorList>
            <consortium name="WormBaseParasite"/>
        </authorList>
    </citation>
    <scope>IDENTIFICATION</scope>
</reference>
<dbReference type="Proteomes" id="UP000274756">
    <property type="component" value="Unassembled WGS sequence"/>
</dbReference>
<dbReference type="GO" id="GO:0005654">
    <property type="term" value="C:nucleoplasm"/>
    <property type="evidence" value="ECO:0007669"/>
    <property type="project" value="TreeGrafter"/>
</dbReference>
<dbReference type="GO" id="GO:0005739">
    <property type="term" value="C:mitochondrion"/>
    <property type="evidence" value="ECO:0007669"/>
    <property type="project" value="TreeGrafter"/>
</dbReference>
<reference evidence="6 8" key="2">
    <citation type="submission" date="2018-11" db="EMBL/GenBank/DDBJ databases">
        <authorList>
            <consortium name="Pathogen Informatics"/>
        </authorList>
    </citation>
    <scope>NUCLEOTIDE SEQUENCE [LARGE SCALE GENOMIC DNA]</scope>
</reference>
<name>A0A0N4U6I2_DRAME</name>
<evidence type="ECO:0000256" key="2">
    <source>
        <dbReference type="ARBA" id="ARBA00022679"/>
    </source>
</evidence>
<evidence type="ECO:0000313" key="9">
    <source>
        <dbReference type="WBParaSite" id="DME_0000253401-mRNA-1"/>
    </source>
</evidence>
<dbReference type="PANTHER" id="PTHR13563">
    <property type="entry name" value="TRNA (GUANINE-9-) METHYLTRANSFERASE"/>
    <property type="match status" value="1"/>
</dbReference>
<dbReference type="GO" id="GO:0097745">
    <property type="term" value="P:mitochondrial tRNA 5'-end processing"/>
    <property type="evidence" value="ECO:0007669"/>
    <property type="project" value="TreeGrafter"/>
</dbReference>
<evidence type="ECO:0000256" key="3">
    <source>
        <dbReference type="ARBA" id="ARBA00022691"/>
    </source>
</evidence>
<dbReference type="InterPro" id="IPR028564">
    <property type="entry name" value="MT_TRM10-typ"/>
</dbReference>
<dbReference type="GO" id="GO:0000049">
    <property type="term" value="F:tRNA binding"/>
    <property type="evidence" value="ECO:0007669"/>
    <property type="project" value="TreeGrafter"/>
</dbReference>
<dbReference type="OrthoDB" id="9976048at2759"/>
<evidence type="ECO:0000256" key="1">
    <source>
        <dbReference type="ARBA" id="ARBA00022603"/>
    </source>
</evidence>